<sequence length="157" mass="16991">MSVCESWSRRRGDPKLSERGAGGEQWRRRTRARAAAVEDRGRKQGRRNTGLRSRVGGPRQRKRGANSGAGGEDCAAAPDDILAQGCRETGVSSACVAKEGRAGESRSTSTMTVDDDGDGGGESYAVAEIIRQRRRKCFSSQREGSGKMGCWFLPYFG</sequence>
<accession>A0AAP0LCC2</accession>
<protein>
    <submittedName>
        <fullName evidence="2">Uncharacterized protein</fullName>
    </submittedName>
</protein>
<feature type="compositionally biased region" description="Basic and acidic residues" evidence="1">
    <location>
        <begin position="7"/>
        <end position="18"/>
    </location>
</feature>
<dbReference type="AlphaFoldDB" id="A0AAP0LCC2"/>
<feature type="region of interest" description="Disordered" evidence="1">
    <location>
        <begin position="97"/>
        <end position="121"/>
    </location>
</feature>
<keyword evidence="3" id="KW-1185">Reference proteome</keyword>
<organism evidence="2 3">
    <name type="scientific">Stephania yunnanensis</name>
    <dbReference type="NCBI Taxonomy" id="152371"/>
    <lineage>
        <taxon>Eukaryota</taxon>
        <taxon>Viridiplantae</taxon>
        <taxon>Streptophyta</taxon>
        <taxon>Embryophyta</taxon>
        <taxon>Tracheophyta</taxon>
        <taxon>Spermatophyta</taxon>
        <taxon>Magnoliopsida</taxon>
        <taxon>Ranunculales</taxon>
        <taxon>Menispermaceae</taxon>
        <taxon>Menispermoideae</taxon>
        <taxon>Cissampelideae</taxon>
        <taxon>Stephania</taxon>
    </lineage>
</organism>
<proteinExistence type="predicted"/>
<name>A0AAP0LCC2_9MAGN</name>
<evidence type="ECO:0000313" key="2">
    <source>
        <dbReference type="EMBL" id="KAK9168361.1"/>
    </source>
</evidence>
<feature type="region of interest" description="Disordered" evidence="1">
    <location>
        <begin position="1"/>
        <end position="74"/>
    </location>
</feature>
<comment type="caution">
    <text evidence="2">The sequence shown here is derived from an EMBL/GenBank/DDBJ whole genome shotgun (WGS) entry which is preliminary data.</text>
</comment>
<evidence type="ECO:0000313" key="3">
    <source>
        <dbReference type="Proteomes" id="UP001420932"/>
    </source>
</evidence>
<gene>
    <name evidence="2" type="ORF">Syun_000501</name>
</gene>
<reference evidence="2 3" key="1">
    <citation type="submission" date="2024-01" db="EMBL/GenBank/DDBJ databases">
        <title>Genome assemblies of Stephania.</title>
        <authorList>
            <person name="Yang L."/>
        </authorList>
    </citation>
    <scope>NUCLEOTIDE SEQUENCE [LARGE SCALE GENOMIC DNA]</scope>
    <source>
        <strain evidence="2">YNDBR</strain>
        <tissue evidence="2">Leaf</tissue>
    </source>
</reference>
<evidence type="ECO:0000256" key="1">
    <source>
        <dbReference type="SAM" id="MobiDB-lite"/>
    </source>
</evidence>
<dbReference type="EMBL" id="JBBNAF010000001">
    <property type="protein sequence ID" value="KAK9168361.1"/>
    <property type="molecule type" value="Genomic_DNA"/>
</dbReference>
<dbReference type="Proteomes" id="UP001420932">
    <property type="component" value="Unassembled WGS sequence"/>
</dbReference>